<evidence type="ECO:0000256" key="2">
    <source>
        <dbReference type="ARBA" id="ARBA00023015"/>
    </source>
</evidence>
<dbReference type="PROSITE" id="PS51526">
    <property type="entry name" value="RFX_DBD"/>
    <property type="match status" value="1"/>
</dbReference>
<dbReference type="PROSITE" id="PS00028">
    <property type="entry name" value="ZINC_FINGER_C2H2_1"/>
    <property type="match status" value="1"/>
</dbReference>
<dbReference type="InterPro" id="IPR011989">
    <property type="entry name" value="ARM-like"/>
</dbReference>
<dbReference type="PANTHER" id="PTHR22970:SF14">
    <property type="entry name" value="AT-RICH INTERACTIVE DOMAIN-CONTAINING PROTEIN 2"/>
    <property type="match status" value="1"/>
</dbReference>
<dbReference type="InterPro" id="IPR003150">
    <property type="entry name" value="DNA-bd_RFX"/>
</dbReference>
<evidence type="ECO:0000259" key="6">
    <source>
        <dbReference type="PROSITE" id="PS51011"/>
    </source>
</evidence>
<proteinExistence type="predicted"/>
<dbReference type="InterPro" id="IPR036388">
    <property type="entry name" value="WH-like_DNA-bd_sf"/>
</dbReference>
<evidence type="ECO:0000313" key="8">
    <source>
        <dbReference type="EMBL" id="GCC36448.1"/>
    </source>
</evidence>
<dbReference type="OMA" id="QMMANTV"/>
<dbReference type="SMART" id="SM00501">
    <property type="entry name" value="BRIGHT"/>
    <property type="match status" value="1"/>
</dbReference>
<dbReference type="InterPro" id="IPR036431">
    <property type="entry name" value="ARID_dom_sf"/>
</dbReference>
<evidence type="ECO:0000259" key="7">
    <source>
        <dbReference type="PROSITE" id="PS51526"/>
    </source>
</evidence>
<feature type="region of interest" description="Disordered" evidence="5">
    <location>
        <begin position="1554"/>
        <end position="1578"/>
    </location>
</feature>
<feature type="compositionally biased region" description="Polar residues" evidence="5">
    <location>
        <begin position="1434"/>
        <end position="1458"/>
    </location>
</feature>
<dbReference type="GO" id="GO:0006325">
    <property type="term" value="P:chromatin organization"/>
    <property type="evidence" value="ECO:0007669"/>
    <property type="project" value="UniProtKB-KW"/>
</dbReference>
<accession>A0A401T1E9</accession>
<feature type="region of interest" description="Disordered" evidence="5">
    <location>
        <begin position="1227"/>
        <end position="1253"/>
    </location>
</feature>
<dbReference type="SUPFAM" id="SSF46774">
    <property type="entry name" value="ARID-like"/>
    <property type="match status" value="1"/>
</dbReference>
<evidence type="ECO:0000256" key="5">
    <source>
        <dbReference type="SAM" id="MobiDB-lite"/>
    </source>
</evidence>
<dbReference type="GO" id="GO:0006355">
    <property type="term" value="P:regulation of DNA-templated transcription"/>
    <property type="evidence" value="ECO:0007669"/>
    <property type="project" value="InterPro"/>
</dbReference>
<sequence length="1678" mass="182049">MAKTPSKSGGLRTGRSFLDELRHFHRSKGTSFRKIPIIGGRELDLSALYSRVTSLGGFAKVTDKGLWTDLLEEFNFPRGCANAAFALKQYYLRYLESYEKLHHFGEDDEVLTPTNSRPQGVVSGVHLFYNRHQHIIPESVRRGYGLFTEFTTISDYNKVVLSLLSGLPNEVDFAINVCTLMSHGNKQVLQMEKDPKVVTLLLAHAGIFDDSPGTYLNVYESEWKVKSGRDFIKFWKETVDDHEVRELIGDKSQKSKEAASDDRWDSVLFHPPQKLGIDDLEGQRVLQIAVIIHNLSLEEGNAKLLANRTCLRFLLLCAHNRHVSLKQMGLDTLGNVMAELQLDPIDFQSTQVIFHTITKCLFSSDKWFRIRGMEILANLCKIEENVDIICECVEQEAYREIVNHLSLQDILLLLASLEALYMLSSLGEVTCTKIIKVERSIDQLVCLVSVDMQNFPPDALAAVKLVEQQSILQQPTPETTRSVTTENVSNQSTPVTASRPLGVPSASLLEADSETFTCQWLNANFEESADSSIYRVDLYSEYLSLCSKLGSSGILTSTGFTKCLRLTFPNHTIKKIEDAGANGQSQFHVVGIKRRVVPLPVGTFQQEQQTPNNSFVTVKASSASSTTVNSIAVGMTGSNPTVQMHRALTSTSQPVSQILYTTQTQNISQLPPGISTPAQQHQYCTIASKVPIATGGIQASAIQATAVHPNFHSAVTTVVPGNTVMQMAATKVTTAVQLPTVTTSVHLPHVAVTHQSLAGHQSVCSTTTVPVLRQTLPNAQFASRIHPITSAAIVSQGQLIQPTTAQPVQVHLQYTAAPTAVVSATAVQLPSSQPFTIGSHNAVSSQTFQNISPTPLTIVSNSTQQQAQQSVQVIVGHQGQVYPASFHQIVLTNQGGISSAQLPPPTLVNTSTCGPVLSVQQSPIQVHVQQPSVGSTQCSTSETSVIKQLLLPKPPPHSQAGKILLPVPQVSSSVTRAQSPQVVYQMMANTVPSGSVQTQSQLVVSQSNLQILQPHGGLQTVQIIPGQFISTTSPSTILQGSPLNQQVTVTVVPNTNLTNTHVTQVNTNPVNSISGEHSAKPVISTHVIQSSHVPFNQSNTKIDEFEGEKNIGQKAEDATKMLSSQPQEQTIGLIENSFLGNAYSASNGHLNGKVDQTGMLLNGESRKENPSSGMNHCGFMEKASAFQDSKAGSGANLTNGDQILEKPGAAEMKNVLKRPLLNGDSDFAKGDRSHIGKDVPNEKSVTPNHLGNGEILNQEHQDAKCHPDGENSQSGKMCNGPSSISNVKSHAHTTVIVPNPTVQQAHRNSVLTSGTAAVTFNVTLPQSQHNGNIVVQSNPIESSQMIICQSNSTLSASKLSPSEAQSCRQAIKRPGDDTAGVSMAGIPNKVGVRIMTVSDPTKAGSNTMMVAVPAGATINTATIAGVPKVGSPAPLSSQQTVTQHLHSQLSPTVEQYTGPQVPLSPAETESTRKPSQSFMCLWKNCKRWFETPSQVFYHAATEHGGKDVYQGQCMWEGCEPLPRQRLSFITHLQDKHCSRETLLIGLKRLEQKAQTSTSQTAVRQSPSDGTAPTPKSHKALVNHPSAALMALRKGSRNLNFRNYLDEKEGPIVKHIRLTSALILKNVARYSELGRMLLKRHENHLSVLAISGMEASTALAKCLYELNSHEQSESTENKR</sequence>
<feature type="region of interest" description="Disordered" evidence="5">
    <location>
        <begin position="475"/>
        <end position="496"/>
    </location>
</feature>
<dbReference type="InterPro" id="IPR016024">
    <property type="entry name" value="ARM-type_fold"/>
</dbReference>
<dbReference type="Gene3D" id="1.25.10.10">
    <property type="entry name" value="Leucine-rich Repeat Variant"/>
    <property type="match status" value="1"/>
</dbReference>
<dbReference type="SMART" id="SM00355">
    <property type="entry name" value="ZnF_C2H2"/>
    <property type="match status" value="2"/>
</dbReference>
<evidence type="ECO:0000313" key="9">
    <source>
        <dbReference type="Proteomes" id="UP000287033"/>
    </source>
</evidence>
<dbReference type="GO" id="GO:0003677">
    <property type="term" value="F:DNA binding"/>
    <property type="evidence" value="ECO:0007669"/>
    <property type="project" value="InterPro"/>
</dbReference>
<evidence type="ECO:0008006" key="10">
    <source>
        <dbReference type="Google" id="ProtNLM"/>
    </source>
</evidence>
<name>A0A401T1E9_CHIPU</name>
<evidence type="ECO:0000256" key="3">
    <source>
        <dbReference type="ARBA" id="ARBA00023163"/>
    </source>
</evidence>
<comment type="caution">
    <text evidence="8">The sequence shown here is derived from an EMBL/GenBank/DDBJ whole genome shotgun (WGS) entry which is preliminary data.</text>
</comment>
<dbReference type="SUPFAM" id="SSF46785">
    <property type="entry name" value="Winged helix' DNA-binding domain"/>
    <property type="match status" value="1"/>
</dbReference>
<keyword evidence="3" id="KW-0804">Transcription</keyword>
<dbReference type="Pfam" id="PF01388">
    <property type="entry name" value="ARID"/>
    <property type="match status" value="1"/>
</dbReference>
<feature type="domain" description="ARID" evidence="6">
    <location>
        <begin position="11"/>
        <end position="103"/>
    </location>
</feature>
<keyword evidence="9" id="KW-1185">Reference proteome</keyword>
<dbReference type="OrthoDB" id="338531at2759"/>
<evidence type="ECO:0000256" key="4">
    <source>
        <dbReference type="ARBA" id="ARBA00023242"/>
    </source>
</evidence>
<dbReference type="InterPro" id="IPR001606">
    <property type="entry name" value="ARID_dom"/>
</dbReference>
<dbReference type="SMART" id="SM01014">
    <property type="entry name" value="ARID"/>
    <property type="match status" value="1"/>
</dbReference>
<keyword evidence="2" id="KW-0805">Transcription regulation</keyword>
<reference evidence="8 9" key="1">
    <citation type="journal article" date="2018" name="Nat. Ecol. Evol.">
        <title>Shark genomes provide insights into elasmobranch evolution and the origin of vertebrates.</title>
        <authorList>
            <person name="Hara Y"/>
            <person name="Yamaguchi K"/>
            <person name="Onimaru K"/>
            <person name="Kadota M"/>
            <person name="Koyanagi M"/>
            <person name="Keeley SD"/>
            <person name="Tatsumi K"/>
            <person name="Tanaka K"/>
            <person name="Motone F"/>
            <person name="Kageyama Y"/>
            <person name="Nozu R"/>
            <person name="Adachi N"/>
            <person name="Nishimura O"/>
            <person name="Nakagawa R"/>
            <person name="Tanegashima C"/>
            <person name="Kiyatake I"/>
            <person name="Matsumoto R"/>
            <person name="Murakumo K"/>
            <person name="Nishida K"/>
            <person name="Terakita A"/>
            <person name="Kuratani S"/>
            <person name="Sato K"/>
            <person name="Hyodo S Kuraku.S."/>
        </authorList>
    </citation>
    <scope>NUCLEOTIDE SEQUENCE [LARGE SCALE GENOMIC DNA]</scope>
</reference>
<dbReference type="STRING" id="137246.A0A401T1E9"/>
<dbReference type="InterPro" id="IPR052406">
    <property type="entry name" value="Chromatin_Remodeling_Comp"/>
</dbReference>
<dbReference type="InterPro" id="IPR036390">
    <property type="entry name" value="WH_DNA-bd_sf"/>
</dbReference>
<feature type="compositionally biased region" description="Basic and acidic residues" evidence="5">
    <location>
        <begin position="1227"/>
        <end position="1241"/>
    </location>
</feature>
<feature type="region of interest" description="Disordered" evidence="5">
    <location>
        <begin position="1432"/>
        <end position="1471"/>
    </location>
</feature>
<gene>
    <name evidence="8" type="ORF">chiPu_0014942</name>
</gene>
<feature type="compositionally biased region" description="Polar residues" evidence="5">
    <location>
        <begin position="1554"/>
        <end position="1570"/>
    </location>
</feature>
<keyword evidence="1" id="KW-0156">Chromatin regulator</keyword>
<dbReference type="Pfam" id="PF02257">
    <property type="entry name" value="RFX_DNA_binding"/>
    <property type="match status" value="1"/>
</dbReference>
<dbReference type="Gene3D" id="1.10.150.60">
    <property type="entry name" value="ARID DNA-binding domain"/>
    <property type="match status" value="1"/>
</dbReference>
<dbReference type="PANTHER" id="PTHR22970">
    <property type="entry name" value="AT-RICH INTERACTIVE DOMAIN-CONTAINING PROTEIN 2"/>
    <property type="match status" value="1"/>
</dbReference>
<dbReference type="PROSITE" id="PS51011">
    <property type="entry name" value="ARID"/>
    <property type="match status" value="1"/>
</dbReference>
<feature type="domain" description="RFX-type winged-helix" evidence="7">
    <location>
        <begin position="517"/>
        <end position="596"/>
    </location>
</feature>
<dbReference type="InterPro" id="IPR013087">
    <property type="entry name" value="Znf_C2H2_type"/>
</dbReference>
<evidence type="ECO:0000256" key="1">
    <source>
        <dbReference type="ARBA" id="ARBA00022853"/>
    </source>
</evidence>
<dbReference type="Gene3D" id="1.10.10.10">
    <property type="entry name" value="Winged helix-like DNA-binding domain superfamily/Winged helix DNA-binding domain"/>
    <property type="match status" value="1"/>
</dbReference>
<keyword evidence="4" id="KW-0539">Nucleus</keyword>
<protein>
    <recommendedName>
        <fullName evidence="10">ARID domain-containing protein</fullName>
    </recommendedName>
</protein>
<dbReference type="Proteomes" id="UP000287033">
    <property type="component" value="Unassembled WGS sequence"/>
</dbReference>
<dbReference type="SUPFAM" id="SSF48371">
    <property type="entry name" value="ARM repeat"/>
    <property type="match status" value="1"/>
</dbReference>
<organism evidence="8 9">
    <name type="scientific">Chiloscyllium punctatum</name>
    <name type="common">Brownbanded bambooshark</name>
    <name type="synonym">Hemiscyllium punctatum</name>
    <dbReference type="NCBI Taxonomy" id="137246"/>
    <lineage>
        <taxon>Eukaryota</taxon>
        <taxon>Metazoa</taxon>
        <taxon>Chordata</taxon>
        <taxon>Craniata</taxon>
        <taxon>Vertebrata</taxon>
        <taxon>Chondrichthyes</taxon>
        <taxon>Elasmobranchii</taxon>
        <taxon>Galeomorphii</taxon>
        <taxon>Galeoidea</taxon>
        <taxon>Orectolobiformes</taxon>
        <taxon>Hemiscylliidae</taxon>
        <taxon>Chiloscyllium</taxon>
    </lineage>
</organism>
<dbReference type="EMBL" id="BEZZ01000833">
    <property type="protein sequence ID" value="GCC36448.1"/>
    <property type="molecule type" value="Genomic_DNA"/>
</dbReference>
<dbReference type="CDD" id="cd16866">
    <property type="entry name" value="ARID_ARID2"/>
    <property type="match status" value="1"/>
</dbReference>